<dbReference type="Pfam" id="PF10704">
    <property type="entry name" value="DUF2508"/>
    <property type="match status" value="1"/>
</dbReference>
<accession>A0A4S2DL75</accession>
<dbReference type="Proteomes" id="UP000306888">
    <property type="component" value="Unassembled WGS sequence"/>
</dbReference>
<evidence type="ECO:0000313" key="2">
    <source>
        <dbReference type="Proteomes" id="UP000306888"/>
    </source>
</evidence>
<comment type="caution">
    <text evidence="1">The sequence shown here is derived from an EMBL/GenBank/DDBJ whole genome shotgun (WGS) entry which is preliminary data.</text>
</comment>
<organism evidence="1 2">
    <name type="scientific">Clostridium sartagoforme</name>
    <dbReference type="NCBI Taxonomy" id="84031"/>
    <lineage>
        <taxon>Bacteria</taxon>
        <taxon>Bacillati</taxon>
        <taxon>Bacillota</taxon>
        <taxon>Clostridia</taxon>
        <taxon>Eubacteriales</taxon>
        <taxon>Clostridiaceae</taxon>
        <taxon>Clostridium</taxon>
    </lineage>
</organism>
<dbReference type="EMBL" id="SRYR01000006">
    <property type="protein sequence ID" value="TGY41721.1"/>
    <property type="molecule type" value="Genomic_DNA"/>
</dbReference>
<dbReference type="OrthoDB" id="1809893at2"/>
<dbReference type="InterPro" id="IPR019644">
    <property type="entry name" value="DUF2508"/>
</dbReference>
<keyword evidence="2" id="KW-1185">Reference proteome</keyword>
<reference evidence="1 2" key="1">
    <citation type="submission" date="2019-04" db="EMBL/GenBank/DDBJ databases">
        <title>Microbes associate with the intestines of laboratory mice.</title>
        <authorList>
            <person name="Navarre W."/>
            <person name="Wong E."/>
            <person name="Huang K."/>
            <person name="Tropini C."/>
            <person name="Ng K."/>
            <person name="Yu B."/>
        </authorList>
    </citation>
    <scope>NUCLEOTIDE SEQUENCE [LARGE SCALE GENOMIC DNA]</scope>
    <source>
        <strain evidence="1 2">NM50_B9-20</strain>
    </source>
</reference>
<gene>
    <name evidence="1" type="ORF">E5347_11985</name>
</gene>
<sequence length="85" mass="9987">MNKNIILDLLLRNTEKSKKEHSEEDIALLNNIKETISEMEVARALFDYVSDPKLVELAIYAEDTARTRYDYLISVAKRRDLRMIE</sequence>
<protein>
    <submittedName>
        <fullName evidence="1">DUF2508 family protein</fullName>
    </submittedName>
</protein>
<evidence type="ECO:0000313" key="1">
    <source>
        <dbReference type="EMBL" id="TGY41721.1"/>
    </source>
</evidence>
<proteinExistence type="predicted"/>
<dbReference type="AlphaFoldDB" id="A0A4S2DL75"/>
<name>A0A4S2DL75_9CLOT</name>
<dbReference type="RefSeq" id="WP_136007463.1">
    <property type="nucleotide sequence ID" value="NZ_SRYR01000006.1"/>
</dbReference>